<evidence type="ECO:0000313" key="9">
    <source>
        <dbReference type="EMBL" id="ETR71955.1"/>
    </source>
</evidence>
<feature type="domain" description="Response regulatory" evidence="7">
    <location>
        <begin position="5"/>
        <end position="121"/>
    </location>
</feature>
<gene>
    <name evidence="9" type="ORF">OMM_02080</name>
</gene>
<evidence type="ECO:0000256" key="3">
    <source>
        <dbReference type="ARBA" id="ARBA00023015"/>
    </source>
</evidence>
<evidence type="ECO:0000259" key="7">
    <source>
        <dbReference type="PROSITE" id="PS50110"/>
    </source>
</evidence>
<sequence length="494" mass="55751">METQKILIIEDNKLNLKLIRTLLLISNFKVYEAENAEIGFQILEDQRPDIILMDIQLPGMDGLTATRRIKSTNAYKDIPVIALTAKAMEGDEEKALAAGCDGYIAKPINALGFISTLNDYLKNANQNTIEHNDNTPKDFQETEAIASRIKNIDEVFSQRRKILIVDDERLIVQMLQHRLSQYAYDTIAAYNGEDALDIVEKELPDLILLDIMMPGIDGFEVTRRIRSNKKTSDIPIILVSVLNTKEDRIRGLNLGADDFLNKPIIFEELLARVRSLIRLKAYQEQIKGYQTIRESFFSTQDNNQLSPKTEGPNKSGSRFEHALHTAMTDSLTTLYTKDYLLNCLEKELNRVKRHKTPLSLMMIDIDDFKAFNKKHGRVVGDIILKDIGILLTKSIREVDIAARYDGEEFAIILPYTDDTGAAIVGERLRSIIASHAFNSSGDETSYFITVSIGVVTCQNNPLDKTSMVKIAKELMVSSWKAGKNQVGFRNVDAQ</sequence>
<accession>A0A1V1PB85</accession>
<dbReference type="GO" id="GO:0000160">
    <property type="term" value="P:phosphorelay signal transduction system"/>
    <property type="evidence" value="ECO:0007669"/>
    <property type="project" value="UniProtKB-KW"/>
</dbReference>
<dbReference type="AlphaFoldDB" id="A0A1V1PB85"/>
<dbReference type="InterPro" id="IPR029787">
    <property type="entry name" value="Nucleotide_cyclase"/>
</dbReference>
<feature type="domain" description="GGDEF" evidence="8">
    <location>
        <begin position="356"/>
        <end position="491"/>
    </location>
</feature>
<evidence type="ECO:0000259" key="8">
    <source>
        <dbReference type="PROSITE" id="PS50887"/>
    </source>
</evidence>
<keyword evidence="2" id="KW-0902">Two-component regulatory system</keyword>
<dbReference type="NCBIfam" id="TIGR00254">
    <property type="entry name" value="GGDEF"/>
    <property type="match status" value="1"/>
</dbReference>
<feature type="domain" description="Response regulatory" evidence="7">
    <location>
        <begin position="161"/>
        <end position="277"/>
    </location>
</feature>
<dbReference type="EMBL" id="ATBP01000201">
    <property type="protein sequence ID" value="ETR71955.1"/>
    <property type="molecule type" value="Genomic_DNA"/>
</dbReference>
<comment type="caution">
    <text evidence="9">The sequence shown here is derived from an EMBL/GenBank/DDBJ whole genome shotgun (WGS) entry which is preliminary data.</text>
</comment>
<dbReference type="PROSITE" id="PS50110">
    <property type="entry name" value="RESPONSE_REGULATORY"/>
    <property type="match status" value="2"/>
</dbReference>
<keyword evidence="5" id="KW-0804">Transcription</keyword>
<dbReference type="Gene3D" id="3.30.70.270">
    <property type="match status" value="1"/>
</dbReference>
<dbReference type="CDD" id="cd01949">
    <property type="entry name" value="GGDEF"/>
    <property type="match status" value="1"/>
</dbReference>
<dbReference type="Proteomes" id="UP000189670">
    <property type="component" value="Unassembled WGS sequence"/>
</dbReference>
<proteinExistence type="predicted"/>
<feature type="modified residue" description="4-aspartylphosphate" evidence="6">
    <location>
        <position position="54"/>
    </location>
</feature>
<evidence type="ECO:0000256" key="2">
    <source>
        <dbReference type="ARBA" id="ARBA00023012"/>
    </source>
</evidence>
<dbReference type="InterPro" id="IPR001789">
    <property type="entry name" value="Sig_transdc_resp-reg_receiver"/>
</dbReference>
<dbReference type="Pfam" id="PF00990">
    <property type="entry name" value="GGDEF"/>
    <property type="match status" value="1"/>
</dbReference>
<evidence type="ECO:0000256" key="6">
    <source>
        <dbReference type="PROSITE-ProRule" id="PRU00169"/>
    </source>
</evidence>
<dbReference type="Gene3D" id="3.40.50.2300">
    <property type="match status" value="2"/>
</dbReference>
<protein>
    <submittedName>
        <fullName evidence="9">Two-component response regulator modulated diguanylate cyclase</fullName>
    </submittedName>
</protein>
<keyword evidence="1 6" id="KW-0597">Phosphoprotein</keyword>
<dbReference type="InterPro" id="IPR000160">
    <property type="entry name" value="GGDEF_dom"/>
</dbReference>
<evidence type="ECO:0000256" key="1">
    <source>
        <dbReference type="ARBA" id="ARBA00022553"/>
    </source>
</evidence>
<evidence type="ECO:0000256" key="4">
    <source>
        <dbReference type="ARBA" id="ARBA00023125"/>
    </source>
</evidence>
<dbReference type="SUPFAM" id="SSF52172">
    <property type="entry name" value="CheY-like"/>
    <property type="match status" value="2"/>
</dbReference>
<dbReference type="InterPro" id="IPR050595">
    <property type="entry name" value="Bact_response_regulator"/>
</dbReference>
<dbReference type="InterPro" id="IPR043128">
    <property type="entry name" value="Rev_trsase/Diguanyl_cyclase"/>
</dbReference>
<feature type="modified residue" description="4-aspartylphosphate" evidence="6">
    <location>
        <position position="210"/>
    </location>
</feature>
<dbReference type="InterPro" id="IPR011006">
    <property type="entry name" value="CheY-like_superfamily"/>
</dbReference>
<dbReference type="PROSITE" id="PS50887">
    <property type="entry name" value="GGDEF"/>
    <property type="match status" value="1"/>
</dbReference>
<dbReference type="SMART" id="SM00267">
    <property type="entry name" value="GGDEF"/>
    <property type="match status" value="1"/>
</dbReference>
<dbReference type="SUPFAM" id="SSF55073">
    <property type="entry name" value="Nucleotide cyclase"/>
    <property type="match status" value="1"/>
</dbReference>
<dbReference type="Pfam" id="PF00072">
    <property type="entry name" value="Response_reg"/>
    <property type="match status" value="2"/>
</dbReference>
<dbReference type="PANTHER" id="PTHR44591:SF3">
    <property type="entry name" value="RESPONSE REGULATORY DOMAIN-CONTAINING PROTEIN"/>
    <property type="match status" value="1"/>
</dbReference>
<dbReference type="GO" id="GO:0003677">
    <property type="term" value="F:DNA binding"/>
    <property type="evidence" value="ECO:0007669"/>
    <property type="project" value="UniProtKB-KW"/>
</dbReference>
<dbReference type="PANTHER" id="PTHR44591">
    <property type="entry name" value="STRESS RESPONSE REGULATOR PROTEIN 1"/>
    <property type="match status" value="1"/>
</dbReference>
<keyword evidence="4" id="KW-0238">DNA-binding</keyword>
<organism evidence="9 10">
    <name type="scientific">Candidatus Magnetoglobus multicellularis str. Araruama</name>
    <dbReference type="NCBI Taxonomy" id="890399"/>
    <lineage>
        <taxon>Bacteria</taxon>
        <taxon>Pseudomonadati</taxon>
        <taxon>Thermodesulfobacteriota</taxon>
        <taxon>Desulfobacteria</taxon>
        <taxon>Desulfobacterales</taxon>
        <taxon>Desulfobacteraceae</taxon>
        <taxon>Candidatus Magnetoglobus</taxon>
    </lineage>
</organism>
<dbReference type="CDD" id="cd17538">
    <property type="entry name" value="REC_D1_PleD-like"/>
    <property type="match status" value="1"/>
</dbReference>
<dbReference type="SMART" id="SM00448">
    <property type="entry name" value="REC"/>
    <property type="match status" value="2"/>
</dbReference>
<name>A0A1V1PB85_9BACT</name>
<evidence type="ECO:0000256" key="5">
    <source>
        <dbReference type="ARBA" id="ARBA00023163"/>
    </source>
</evidence>
<keyword evidence="3" id="KW-0805">Transcription regulation</keyword>
<reference evidence="10" key="1">
    <citation type="submission" date="2012-11" db="EMBL/GenBank/DDBJ databases">
        <authorList>
            <person name="Lucero-Rivera Y.E."/>
            <person name="Tovar-Ramirez D."/>
        </authorList>
    </citation>
    <scope>NUCLEOTIDE SEQUENCE [LARGE SCALE GENOMIC DNA]</scope>
    <source>
        <strain evidence="10">Araruama</strain>
    </source>
</reference>
<dbReference type="FunFam" id="3.40.50.2300:FF:000001">
    <property type="entry name" value="DNA-binding response regulator PhoB"/>
    <property type="match status" value="1"/>
</dbReference>
<evidence type="ECO:0000313" key="10">
    <source>
        <dbReference type="Proteomes" id="UP000189670"/>
    </source>
</evidence>